<feature type="transmembrane region" description="Helical" evidence="2">
    <location>
        <begin position="147"/>
        <end position="170"/>
    </location>
</feature>
<dbReference type="EMBL" id="CP036266">
    <property type="protein sequence ID" value="QDT21263.1"/>
    <property type="molecule type" value="Genomic_DNA"/>
</dbReference>
<dbReference type="RefSeq" id="WP_145185306.1">
    <property type="nucleotide sequence ID" value="NZ_CP036266.1"/>
</dbReference>
<evidence type="ECO:0000256" key="2">
    <source>
        <dbReference type="SAM" id="Phobius"/>
    </source>
</evidence>
<dbReference type="Pfam" id="PF12679">
    <property type="entry name" value="ABC2_membrane_2"/>
    <property type="match status" value="1"/>
</dbReference>
<dbReference type="AlphaFoldDB" id="A0A517PPG1"/>
<feature type="transmembrane region" description="Helical" evidence="2">
    <location>
        <begin position="435"/>
        <end position="453"/>
    </location>
</feature>
<evidence type="ECO:0000313" key="3">
    <source>
        <dbReference type="EMBL" id="QDT21263.1"/>
    </source>
</evidence>
<feature type="region of interest" description="Disordered" evidence="1">
    <location>
        <begin position="608"/>
        <end position="631"/>
    </location>
</feature>
<name>A0A517PPG1_9PLAN</name>
<feature type="transmembrane region" description="Helical" evidence="2">
    <location>
        <begin position="27"/>
        <end position="48"/>
    </location>
</feature>
<evidence type="ECO:0000313" key="4">
    <source>
        <dbReference type="Proteomes" id="UP000320421"/>
    </source>
</evidence>
<keyword evidence="2" id="KW-0812">Transmembrane</keyword>
<feature type="transmembrane region" description="Helical" evidence="2">
    <location>
        <begin position="121"/>
        <end position="141"/>
    </location>
</feature>
<feature type="transmembrane region" description="Helical" evidence="2">
    <location>
        <begin position="381"/>
        <end position="403"/>
    </location>
</feature>
<feature type="transmembrane region" description="Helical" evidence="2">
    <location>
        <begin position="570"/>
        <end position="590"/>
    </location>
</feature>
<dbReference type="GO" id="GO:0005886">
    <property type="term" value="C:plasma membrane"/>
    <property type="evidence" value="ECO:0007669"/>
    <property type="project" value="UniProtKB-SubCell"/>
</dbReference>
<sequence>MKSRGFQLGLPLLSKELTELANRRRTYIIRTIYALLFLGFVGFIYIDLMSGLQNNPMAILGRGRDIFEAMIYLQFIAIYLFLPAISCSVITHEKERNSLGLLLITRLSPGTIILEKYLGRLITMLTFLTLGLPILAFAYALGGVSPAMFISGIWFLLMTMLQVAALGVLCSSFFRSTVGAFIATYVFGFFMLFGPIIVYELNLFYYRELFHVFSQVLQNIPALSNLLGNWGRSSELNLFLFGPYLFDLCSRTTGISAILGPLILSIPMLTVTLMFLIMAHYFLVRRAFLTPRNLLLNMFRKLDSQFSKINDNRVTRGIVLVQDDVKLPEDDPIAWRETSKKSLGTFRYLFRILVALEVPILFLCILIATGSPEPVVPGAVMLLWGVWILTTLLLAVSATSLIAGERSHETLDVLLTAPLSGREILRQKIAGVRRLCLVLLIPLLTIVLFETWWKMEYHLAGYSINFYRHTNYSTRWFAYFTGSMLTISIYLPMLIYLFCWIGMKIKSQTKAILTALGGVILWCLSPFILAFPLFVLNPSMNEDSVIYGVLLGPASFIVVNEIAEFREFGSIWIPLILNSLIYGCLCFWFRHLCLGHIDERLGRLGDTPEQDYVPPAPPSESKPVLSSSLEG</sequence>
<feature type="transmembrane region" description="Helical" evidence="2">
    <location>
        <begin position="177"/>
        <end position="199"/>
    </location>
</feature>
<feature type="transmembrane region" description="Helical" evidence="2">
    <location>
        <begin position="262"/>
        <end position="284"/>
    </location>
</feature>
<feature type="transmembrane region" description="Helical" evidence="2">
    <location>
        <begin position="511"/>
        <end position="533"/>
    </location>
</feature>
<accession>A0A517PPG1</accession>
<keyword evidence="4" id="KW-1185">Reference proteome</keyword>
<feature type="transmembrane region" description="Helical" evidence="2">
    <location>
        <begin position="476"/>
        <end position="499"/>
    </location>
</feature>
<feature type="transmembrane region" description="Helical" evidence="2">
    <location>
        <begin position="545"/>
        <end position="563"/>
    </location>
</feature>
<dbReference type="GO" id="GO:0140359">
    <property type="term" value="F:ABC-type transporter activity"/>
    <property type="evidence" value="ECO:0007669"/>
    <property type="project" value="InterPro"/>
</dbReference>
<evidence type="ECO:0000256" key="1">
    <source>
        <dbReference type="SAM" id="MobiDB-lite"/>
    </source>
</evidence>
<dbReference type="OrthoDB" id="214082at2"/>
<protein>
    <submittedName>
        <fullName evidence="3">ABC-2 family transporter protein</fullName>
    </submittedName>
</protein>
<gene>
    <name evidence="3" type="ORF">HG66A1_30620</name>
</gene>
<feature type="transmembrane region" description="Helical" evidence="2">
    <location>
        <begin position="348"/>
        <end position="369"/>
    </location>
</feature>
<keyword evidence="2" id="KW-1133">Transmembrane helix</keyword>
<proteinExistence type="predicted"/>
<reference evidence="3 4" key="1">
    <citation type="submission" date="2019-02" db="EMBL/GenBank/DDBJ databases">
        <title>Deep-cultivation of Planctomycetes and their phenomic and genomic characterization uncovers novel biology.</title>
        <authorList>
            <person name="Wiegand S."/>
            <person name="Jogler M."/>
            <person name="Boedeker C."/>
            <person name="Pinto D."/>
            <person name="Vollmers J."/>
            <person name="Rivas-Marin E."/>
            <person name="Kohn T."/>
            <person name="Peeters S.H."/>
            <person name="Heuer A."/>
            <person name="Rast P."/>
            <person name="Oberbeckmann S."/>
            <person name="Bunk B."/>
            <person name="Jeske O."/>
            <person name="Meyerdierks A."/>
            <person name="Storesund J.E."/>
            <person name="Kallscheuer N."/>
            <person name="Luecker S."/>
            <person name="Lage O.M."/>
            <person name="Pohl T."/>
            <person name="Merkel B.J."/>
            <person name="Hornburger P."/>
            <person name="Mueller R.-W."/>
            <person name="Bruemmer F."/>
            <person name="Labrenz M."/>
            <person name="Spormann A.M."/>
            <person name="Op den Camp H."/>
            <person name="Overmann J."/>
            <person name="Amann R."/>
            <person name="Jetten M.S.M."/>
            <person name="Mascher T."/>
            <person name="Medema M.H."/>
            <person name="Devos D.P."/>
            <person name="Kaster A.-K."/>
            <person name="Ovreas L."/>
            <person name="Rohde M."/>
            <person name="Galperin M.Y."/>
            <person name="Jogler C."/>
        </authorList>
    </citation>
    <scope>NUCLEOTIDE SEQUENCE [LARGE SCALE GENOMIC DNA]</scope>
    <source>
        <strain evidence="3 4">HG66A1</strain>
    </source>
</reference>
<keyword evidence="2" id="KW-0472">Membrane</keyword>
<organism evidence="3 4">
    <name type="scientific">Gimesia chilikensis</name>
    <dbReference type="NCBI Taxonomy" id="2605989"/>
    <lineage>
        <taxon>Bacteria</taxon>
        <taxon>Pseudomonadati</taxon>
        <taxon>Planctomycetota</taxon>
        <taxon>Planctomycetia</taxon>
        <taxon>Planctomycetales</taxon>
        <taxon>Planctomycetaceae</taxon>
        <taxon>Gimesia</taxon>
    </lineage>
</organism>
<feature type="transmembrane region" description="Helical" evidence="2">
    <location>
        <begin position="69"/>
        <end position="91"/>
    </location>
</feature>
<dbReference type="Proteomes" id="UP000320421">
    <property type="component" value="Chromosome"/>
</dbReference>
<dbReference type="PANTHER" id="PTHR43471">
    <property type="entry name" value="ABC TRANSPORTER PERMEASE"/>
    <property type="match status" value="1"/>
</dbReference>